<dbReference type="PANTHER" id="PTHR43047:SF72">
    <property type="entry name" value="OSMOSENSING HISTIDINE PROTEIN KINASE SLN1"/>
    <property type="match status" value="1"/>
</dbReference>
<feature type="transmembrane region" description="Helical" evidence="8">
    <location>
        <begin position="187"/>
        <end position="207"/>
    </location>
</feature>
<evidence type="ECO:0000256" key="8">
    <source>
        <dbReference type="SAM" id="Phobius"/>
    </source>
</evidence>
<dbReference type="RefSeq" id="XP_016605749.1">
    <property type="nucleotide sequence ID" value="XM_016755344.1"/>
</dbReference>
<dbReference type="Proteomes" id="UP000053201">
    <property type="component" value="Unassembled WGS sequence"/>
</dbReference>
<dbReference type="CDD" id="cd00082">
    <property type="entry name" value="HisKA"/>
    <property type="match status" value="1"/>
</dbReference>
<dbReference type="InterPro" id="IPR004358">
    <property type="entry name" value="Sig_transdc_His_kin-like_C"/>
</dbReference>
<dbReference type="Pfam" id="PF00072">
    <property type="entry name" value="Response_reg"/>
    <property type="match status" value="1"/>
</dbReference>
<evidence type="ECO:0000256" key="2">
    <source>
        <dbReference type="ARBA" id="ARBA00012438"/>
    </source>
</evidence>
<dbReference type="InterPro" id="IPR036890">
    <property type="entry name" value="HATPase_C_sf"/>
</dbReference>
<feature type="region of interest" description="Disordered" evidence="7">
    <location>
        <begin position="1"/>
        <end position="27"/>
    </location>
</feature>
<feature type="compositionally biased region" description="Acidic residues" evidence="7">
    <location>
        <begin position="455"/>
        <end position="467"/>
    </location>
</feature>
<dbReference type="PRINTS" id="PR00344">
    <property type="entry name" value="BCTRLSENSOR"/>
</dbReference>
<evidence type="ECO:0000259" key="10">
    <source>
        <dbReference type="PROSITE" id="PS50110"/>
    </source>
</evidence>
<proteinExistence type="predicted"/>
<protein>
    <recommendedName>
        <fullName evidence="2">histidine kinase</fullName>
        <ecNumber evidence="2">2.7.13.3</ecNumber>
    </recommendedName>
</protein>
<evidence type="ECO:0000256" key="5">
    <source>
        <dbReference type="ARBA" id="ARBA00022777"/>
    </source>
</evidence>
<feature type="modified residue" description="4-aspartylphosphate" evidence="6">
    <location>
        <position position="871"/>
    </location>
</feature>
<dbReference type="InterPro" id="IPR003661">
    <property type="entry name" value="HisK_dim/P_dom"/>
</dbReference>
<dbReference type="InterPro" id="IPR005467">
    <property type="entry name" value="His_kinase_dom"/>
</dbReference>
<dbReference type="InterPro" id="IPR001789">
    <property type="entry name" value="Sig_transdc_resp-reg_receiver"/>
</dbReference>
<feature type="transmembrane region" description="Helical" evidence="8">
    <location>
        <begin position="110"/>
        <end position="133"/>
    </location>
</feature>
<dbReference type="eggNOG" id="KOG0519">
    <property type="taxonomic scope" value="Eukaryota"/>
</dbReference>
<dbReference type="VEuPathDB" id="FungiDB:SPPG_07171"/>
<gene>
    <name evidence="11" type="ORF">SPPG_07171</name>
</gene>
<dbReference type="PANTHER" id="PTHR43047">
    <property type="entry name" value="TWO-COMPONENT HISTIDINE PROTEIN KINASE"/>
    <property type="match status" value="1"/>
</dbReference>
<feature type="domain" description="Histidine kinase" evidence="9">
    <location>
        <begin position="269"/>
        <end position="578"/>
    </location>
</feature>
<dbReference type="InterPro" id="IPR011006">
    <property type="entry name" value="CheY-like_superfamily"/>
</dbReference>
<dbReference type="Gene3D" id="3.30.565.10">
    <property type="entry name" value="Histidine kinase-like ATPase, C-terminal domain"/>
    <property type="match status" value="1"/>
</dbReference>
<feature type="region of interest" description="Disordered" evidence="7">
    <location>
        <begin position="794"/>
        <end position="813"/>
    </location>
</feature>
<keyword evidence="3 6" id="KW-0597">Phosphoprotein</keyword>
<sequence>MSIWSPKNMRKRSSYEPVLPRGNQGSGADSVRFKVLGVIIYGIDFFIPKRIKRKRVGSGDDFEAMRQLLQTRITVCLLLTTLVTMAFFTVQDLVLVIMKAKSGYSVPPAYLSIMDPLTFSGTIIFSACLAGVRSDKIDIRLCAKIAIFFILALFTFICMVSDAFWKLGHSGFLIGPPFGYFLVDRKFGTHVGYITVLLYMWSFYWSLGRQLPPLESHQWYWVLGDIYVITCGFYVLGSFDQLMKCQKRLQDDVQHEREANQAKSRFISSMSHELRTPLHGILANVELLNDLCTNDSQRTLLSTIECSGQNLLGIINQVLVYSKAESGAKQCENVYEFDLFKLIEEVLSSLGPVGFKKGITMSFFLESLSPYFRRTISSEGCLRQILVNLLGNSIKFTQVGAVDLIITDTEAPPESNPLKEAAPKAACNSCACDRPRQLRPTCSNGCSKENKPSDANEESFSDADDQESDKSSLEEIKTADLRPCSVDDEPETDYHHKRRVTFRISDSGCGMAESFLEKMFAPFEQEATNKDRLIKAVEGTGLGMSIVKTLLDEMGGTIEVDSVVGQGTTITITIDLFYPSDTSWVDADLQRLDGEFFSCPVSERKKFIERIDSVKLGVWKSEGDSLGRTRLGMYLTRWGVPFETIEARWDYSDVDNVDIGAECKKWKAFDILVLDDEVGQLRWLDRISHTKDRPVIIYFTALQNFQEVCQAAAPWHGQIRFAVKPAGPAKILPILWDILMNSPGAAAHVSDATLRDLIATRGKLDAELEMDQMKQQYEMNGLTRERTDSCITVRENGDSASDNNSITDRSEGSSEEAIDEFRILIAEDNAINQRILSTFLTRKNLPHDIVENGQLAVDAWRERQHRLILMDVQMPVMNGIVATSSIRALDKESIEANLAERGSSSNVTPHPRTNIVVMTGLDNPEDERAALAAGADLFLTKPVSMRKLHKYIQEIQDAHAAFRQRQRQHDQEAKSNGFGAVHGGSN</sequence>
<reference evidence="11 12" key="1">
    <citation type="submission" date="2009-08" db="EMBL/GenBank/DDBJ databases">
        <title>The Genome Sequence of Spizellomyces punctatus strain DAOM BR117.</title>
        <authorList>
            <consortium name="The Broad Institute Genome Sequencing Platform"/>
            <person name="Russ C."/>
            <person name="Cuomo C."/>
            <person name="Shea T."/>
            <person name="Young S.K."/>
            <person name="Zeng Q."/>
            <person name="Koehrsen M."/>
            <person name="Haas B."/>
            <person name="Borodovsky M."/>
            <person name="Guigo R."/>
            <person name="Alvarado L."/>
            <person name="Berlin A."/>
            <person name="Bochicchio J."/>
            <person name="Borenstein D."/>
            <person name="Chapman S."/>
            <person name="Chen Z."/>
            <person name="Engels R."/>
            <person name="Freedman E."/>
            <person name="Gellesch M."/>
            <person name="Goldberg J."/>
            <person name="Griggs A."/>
            <person name="Gujja S."/>
            <person name="Heiman D."/>
            <person name="Hepburn T."/>
            <person name="Howarth C."/>
            <person name="Jen D."/>
            <person name="Larson L."/>
            <person name="Lewis B."/>
            <person name="Mehta T."/>
            <person name="Park D."/>
            <person name="Pearson M."/>
            <person name="Roberts A."/>
            <person name="Saif S."/>
            <person name="Shenoy N."/>
            <person name="Sisk P."/>
            <person name="Stolte C."/>
            <person name="Sykes S."/>
            <person name="Thomson T."/>
            <person name="Walk T."/>
            <person name="White J."/>
            <person name="Yandava C."/>
            <person name="Burger G."/>
            <person name="Gray M.W."/>
            <person name="Holland P.W.H."/>
            <person name="King N."/>
            <person name="Lang F.B.F."/>
            <person name="Roger A.J."/>
            <person name="Ruiz-Trillo I."/>
            <person name="Lander E."/>
            <person name="Nusbaum C."/>
        </authorList>
    </citation>
    <scope>NUCLEOTIDE SEQUENCE [LARGE SCALE GENOMIC DNA]</scope>
    <source>
        <strain evidence="11 12">DAOM BR117</strain>
    </source>
</reference>
<dbReference type="Pfam" id="PF02518">
    <property type="entry name" value="HATPase_c"/>
    <property type="match status" value="1"/>
</dbReference>
<feature type="compositionally biased region" description="Polar residues" evidence="7">
    <location>
        <begin position="798"/>
        <end position="807"/>
    </location>
</feature>
<dbReference type="EC" id="2.7.13.3" evidence="2"/>
<dbReference type="InterPro" id="IPR036097">
    <property type="entry name" value="HisK_dim/P_sf"/>
</dbReference>
<dbReference type="CDD" id="cd17546">
    <property type="entry name" value="REC_hyHK_CKI1_RcsC-like"/>
    <property type="match status" value="1"/>
</dbReference>
<dbReference type="SMART" id="SM00388">
    <property type="entry name" value="HisKA"/>
    <property type="match status" value="1"/>
</dbReference>
<keyword evidence="8" id="KW-0812">Transmembrane</keyword>
<dbReference type="STRING" id="645134.A0A0L0H9Y5"/>
<dbReference type="InParanoid" id="A0A0L0H9Y5"/>
<dbReference type="AlphaFoldDB" id="A0A0L0H9Y5"/>
<dbReference type="SMART" id="SM00448">
    <property type="entry name" value="REC"/>
    <property type="match status" value="1"/>
</dbReference>
<dbReference type="OrthoDB" id="2114071at2759"/>
<evidence type="ECO:0000313" key="11">
    <source>
        <dbReference type="EMBL" id="KNC97709.1"/>
    </source>
</evidence>
<dbReference type="SUPFAM" id="SSF55874">
    <property type="entry name" value="ATPase domain of HSP90 chaperone/DNA topoisomerase II/histidine kinase"/>
    <property type="match status" value="2"/>
</dbReference>
<keyword evidence="5" id="KW-0418">Kinase</keyword>
<accession>A0A0L0H9Y5</accession>
<evidence type="ECO:0000256" key="7">
    <source>
        <dbReference type="SAM" id="MobiDB-lite"/>
    </source>
</evidence>
<dbReference type="SMART" id="SM00387">
    <property type="entry name" value="HATPase_c"/>
    <property type="match status" value="1"/>
</dbReference>
<dbReference type="Gene3D" id="1.10.287.130">
    <property type="match status" value="1"/>
</dbReference>
<dbReference type="GO" id="GO:0005886">
    <property type="term" value="C:plasma membrane"/>
    <property type="evidence" value="ECO:0007669"/>
    <property type="project" value="TreeGrafter"/>
</dbReference>
<organism evidence="11 12">
    <name type="scientific">Spizellomyces punctatus (strain DAOM BR117)</name>
    <dbReference type="NCBI Taxonomy" id="645134"/>
    <lineage>
        <taxon>Eukaryota</taxon>
        <taxon>Fungi</taxon>
        <taxon>Fungi incertae sedis</taxon>
        <taxon>Chytridiomycota</taxon>
        <taxon>Chytridiomycota incertae sedis</taxon>
        <taxon>Chytridiomycetes</taxon>
        <taxon>Spizellomycetales</taxon>
        <taxon>Spizellomycetaceae</taxon>
        <taxon>Spizellomyces</taxon>
    </lineage>
</organism>
<dbReference type="GeneID" id="27690409"/>
<dbReference type="Gene3D" id="3.40.50.2300">
    <property type="match status" value="1"/>
</dbReference>
<dbReference type="PROSITE" id="PS50110">
    <property type="entry name" value="RESPONSE_REGULATORY"/>
    <property type="match status" value="1"/>
</dbReference>
<dbReference type="GO" id="GO:0000155">
    <property type="term" value="F:phosphorelay sensor kinase activity"/>
    <property type="evidence" value="ECO:0007669"/>
    <property type="project" value="InterPro"/>
</dbReference>
<dbReference type="SUPFAM" id="SSF52172">
    <property type="entry name" value="CheY-like"/>
    <property type="match status" value="1"/>
</dbReference>
<feature type="region of interest" description="Disordered" evidence="7">
    <location>
        <begin position="963"/>
        <end position="986"/>
    </location>
</feature>
<evidence type="ECO:0000256" key="6">
    <source>
        <dbReference type="PROSITE-ProRule" id="PRU00169"/>
    </source>
</evidence>
<feature type="transmembrane region" description="Helical" evidence="8">
    <location>
        <begin position="145"/>
        <end position="167"/>
    </location>
</feature>
<feature type="region of interest" description="Disordered" evidence="7">
    <location>
        <begin position="442"/>
        <end position="492"/>
    </location>
</feature>
<dbReference type="SUPFAM" id="SSF47384">
    <property type="entry name" value="Homodimeric domain of signal transducing histidine kinase"/>
    <property type="match status" value="1"/>
</dbReference>
<keyword evidence="8" id="KW-0472">Membrane</keyword>
<dbReference type="GO" id="GO:0009927">
    <property type="term" value="F:histidine phosphotransfer kinase activity"/>
    <property type="evidence" value="ECO:0007669"/>
    <property type="project" value="TreeGrafter"/>
</dbReference>
<evidence type="ECO:0000313" key="12">
    <source>
        <dbReference type="Proteomes" id="UP000053201"/>
    </source>
</evidence>
<keyword evidence="8" id="KW-1133">Transmembrane helix</keyword>
<dbReference type="Pfam" id="PF00512">
    <property type="entry name" value="HisKA"/>
    <property type="match status" value="1"/>
</dbReference>
<dbReference type="InterPro" id="IPR003594">
    <property type="entry name" value="HATPase_dom"/>
</dbReference>
<name>A0A0L0H9Y5_SPIPD</name>
<keyword evidence="12" id="KW-1185">Reference proteome</keyword>
<evidence type="ECO:0000256" key="1">
    <source>
        <dbReference type="ARBA" id="ARBA00000085"/>
    </source>
</evidence>
<feature type="transmembrane region" description="Helical" evidence="8">
    <location>
        <begin position="219"/>
        <end position="239"/>
    </location>
</feature>
<keyword evidence="4" id="KW-0808">Transferase</keyword>
<evidence type="ECO:0000256" key="3">
    <source>
        <dbReference type="ARBA" id="ARBA00022553"/>
    </source>
</evidence>
<feature type="domain" description="Response regulatory" evidence="10">
    <location>
        <begin position="822"/>
        <end position="956"/>
    </location>
</feature>
<feature type="transmembrane region" description="Helical" evidence="8">
    <location>
        <begin position="69"/>
        <end position="90"/>
    </location>
</feature>
<dbReference type="OMA" id="TASHINK"/>
<dbReference type="EMBL" id="KQ257463">
    <property type="protein sequence ID" value="KNC97709.1"/>
    <property type="molecule type" value="Genomic_DNA"/>
</dbReference>
<comment type="catalytic activity">
    <reaction evidence="1">
        <text>ATP + protein L-histidine = ADP + protein N-phospho-L-histidine.</text>
        <dbReference type="EC" id="2.7.13.3"/>
    </reaction>
</comment>
<dbReference type="PROSITE" id="PS50109">
    <property type="entry name" value="HIS_KIN"/>
    <property type="match status" value="1"/>
</dbReference>
<feature type="compositionally biased region" description="Basic and acidic residues" evidence="7">
    <location>
        <begin position="468"/>
        <end position="480"/>
    </location>
</feature>
<evidence type="ECO:0000256" key="4">
    <source>
        <dbReference type="ARBA" id="ARBA00022679"/>
    </source>
</evidence>
<evidence type="ECO:0000259" key="9">
    <source>
        <dbReference type="PROSITE" id="PS50109"/>
    </source>
</evidence>